<evidence type="ECO:0000256" key="2">
    <source>
        <dbReference type="SAM" id="SignalP"/>
    </source>
</evidence>
<dbReference type="Gene3D" id="3.10.105.10">
    <property type="entry name" value="Dipeptide-binding Protein, Domain 3"/>
    <property type="match status" value="1"/>
</dbReference>
<dbReference type="GO" id="GO:0042597">
    <property type="term" value="C:periplasmic space"/>
    <property type="evidence" value="ECO:0007669"/>
    <property type="project" value="UniProtKB-ARBA"/>
</dbReference>
<dbReference type="EMBL" id="CP094970">
    <property type="protein sequence ID" value="UYM04813.1"/>
    <property type="molecule type" value="Genomic_DNA"/>
</dbReference>
<dbReference type="GO" id="GO:0015833">
    <property type="term" value="P:peptide transport"/>
    <property type="evidence" value="ECO:0007669"/>
    <property type="project" value="TreeGrafter"/>
</dbReference>
<organism evidence="4 5">
    <name type="scientific">Solicola gregarius</name>
    <dbReference type="NCBI Taxonomy" id="2908642"/>
    <lineage>
        <taxon>Bacteria</taxon>
        <taxon>Bacillati</taxon>
        <taxon>Actinomycetota</taxon>
        <taxon>Actinomycetes</taxon>
        <taxon>Propionibacteriales</taxon>
        <taxon>Nocardioidaceae</taxon>
        <taxon>Solicola</taxon>
    </lineage>
</organism>
<evidence type="ECO:0000313" key="4">
    <source>
        <dbReference type="EMBL" id="UYM04813.1"/>
    </source>
</evidence>
<keyword evidence="5" id="KW-1185">Reference proteome</keyword>
<evidence type="ECO:0000256" key="1">
    <source>
        <dbReference type="SAM" id="MobiDB-lite"/>
    </source>
</evidence>
<sequence length="584" mass="64177">MRLKKTALALACVSLVGVAACGGGDDDSSGGPGDLEGSDEAGAAGGEIIEAKAPAPEVEGATEGGTATVIADVAPTTLDPTRAYYTDSTAILSSLVTRSLTQYRYNPDTKQMELVPDLATDTGTPNEDFTEWTWTLRDGLKYEDGSEVKAEDVAYAIMRSFAIEELPDGPTYNTQFFLDGDKYQGPFKDGTDYKGVVVDGNKITIKMAKPFGDMPYYASFPQFTAIPESADKNPDEYGNHPLSTGPYKFEDYKQGQYLKLSKNENWDPATDNTRHQFVDDWDFQWGQDQAAMDQTMLDDQGTAQTTFSYTNVAPAVYQQAKDSGRLAEGTSPCTYMWYIDMTKIKDLKIRQALSWAFPYDGFWKADGKVPGVTMREATSLLPPGTAGRKEFESPEGQDGYTTDPEKAKALLKEAGAEGYEIKFPYERDDKQKVAGMEVIKQSLEESGFKVTPIASTTDAIRDVLSDYDNGANVQYQGWCSDWPSGSSWFPAQWDGRLVGLEGRPNVANFDVPEMDKLQDKILKMGPEEAAPEWGNFDEKMMTEYQPAIPIGYSGVAVLRGSKIGGMAIDNVRGNPYFSNIYVKQ</sequence>
<dbReference type="AlphaFoldDB" id="A0AA46YLF2"/>
<evidence type="ECO:0000259" key="3">
    <source>
        <dbReference type="Pfam" id="PF00496"/>
    </source>
</evidence>
<feature type="domain" description="Solute-binding protein family 5" evidence="3">
    <location>
        <begin position="113"/>
        <end position="492"/>
    </location>
</feature>
<dbReference type="SUPFAM" id="SSF53850">
    <property type="entry name" value="Periplasmic binding protein-like II"/>
    <property type="match status" value="1"/>
</dbReference>
<dbReference type="RefSeq" id="WP_271633573.1">
    <property type="nucleotide sequence ID" value="NZ_CP094970.1"/>
</dbReference>
<accession>A0AA46YLF2</accession>
<evidence type="ECO:0000313" key="5">
    <source>
        <dbReference type="Proteomes" id="UP001164390"/>
    </source>
</evidence>
<dbReference type="Gene3D" id="3.40.190.10">
    <property type="entry name" value="Periplasmic binding protein-like II"/>
    <property type="match status" value="1"/>
</dbReference>
<feature type="signal peptide" evidence="2">
    <location>
        <begin position="1"/>
        <end position="19"/>
    </location>
</feature>
<feature type="chain" id="PRO_5041246622" evidence="2">
    <location>
        <begin position="20"/>
        <end position="584"/>
    </location>
</feature>
<dbReference type="PROSITE" id="PS51257">
    <property type="entry name" value="PROKAR_LIPOPROTEIN"/>
    <property type="match status" value="1"/>
</dbReference>
<protein>
    <submittedName>
        <fullName evidence="4">ABC transporter substrate-binding protein</fullName>
    </submittedName>
</protein>
<dbReference type="KEGG" id="sgrg:L0C25_20130"/>
<dbReference type="Pfam" id="PF00496">
    <property type="entry name" value="SBP_bac_5"/>
    <property type="match status" value="1"/>
</dbReference>
<proteinExistence type="predicted"/>
<dbReference type="InterPro" id="IPR000914">
    <property type="entry name" value="SBP_5_dom"/>
</dbReference>
<keyword evidence="2" id="KW-0732">Signal</keyword>
<dbReference type="InterPro" id="IPR039424">
    <property type="entry name" value="SBP_5"/>
</dbReference>
<dbReference type="PIRSF" id="PIRSF002741">
    <property type="entry name" value="MppA"/>
    <property type="match status" value="1"/>
</dbReference>
<dbReference type="Proteomes" id="UP001164390">
    <property type="component" value="Chromosome"/>
</dbReference>
<feature type="region of interest" description="Disordered" evidence="1">
    <location>
        <begin position="378"/>
        <end position="402"/>
    </location>
</feature>
<gene>
    <name evidence="4" type="ORF">L0C25_20130</name>
</gene>
<dbReference type="PANTHER" id="PTHR30290">
    <property type="entry name" value="PERIPLASMIC BINDING COMPONENT OF ABC TRANSPORTER"/>
    <property type="match status" value="1"/>
</dbReference>
<dbReference type="InterPro" id="IPR030678">
    <property type="entry name" value="Peptide/Ni-bd"/>
</dbReference>
<dbReference type="PANTHER" id="PTHR30290:SF83">
    <property type="entry name" value="ABC TRANSPORTER SUBSTRATE-BINDING PROTEIN"/>
    <property type="match status" value="1"/>
</dbReference>
<dbReference type="GO" id="GO:0043190">
    <property type="term" value="C:ATP-binding cassette (ABC) transporter complex"/>
    <property type="evidence" value="ECO:0007669"/>
    <property type="project" value="InterPro"/>
</dbReference>
<reference evidence="4" key="1">
    <citation type="submission" date="2022-01" db="EMBL/GenBank/DDBJ databases">
        <title>Nocardioidaceae gen. sp. A5X3R13.</title>
        <authorList>
            <person name="Lopez Marin M.A."/>
            <person name="Uhlik O."/>
        </authorList>
    </citation>
    <scope>NUCLEOTIDE SEQUENCE</scope>
    <source>
        <strain evidence="4">A5X3R13</strain>
    </source>
</reference>
<dbReference type="GO" id="GO:1904680">
    <property type="term" value="F:peptide transmembrane transporter activity"/>
    <property type="evidence" value="ECO:0007669"/>
    <property type="project" value="TreeGrafter"/>
</dbReference>
<name>A0AA46YLF2_9ACTN</name>